<proteinExistence type="predicted"/>
<comment type="caution">
    <text evidence="1">The sequence shown here is derived from an EMBL/GenBank/DDBJ whole genome shotgun (WGS) entry which is preliminary data.</text>
</comment>
<protein>
    <submittedName>
        <fullName evidence="1">Uncharacterized protein</fullName>
    </submittedName>
</protein>
<evidence type="ECO:0000313" key="2">
    <source>
        <dbReference type="Proteomes" id="UP000724874"/>
    </source>
</evidence>
<organism evidence="1 2">
    <name type="scientific">Gymnopilus junonius</name>
    <name type="common">Spectacular rustgill mushroom</name>
    <name type="synonym">Gymnopilus spectabilis subsp. junonius</name>
    <dbReference type="NCBI Taxonomy" id="109634"/>
    <lineage>
        <taxon>Eukaryota</taxon>
        <taxon>Fungi</taxon>
        <taxon>Dikarya</taxon>
        <taxon>Basidiomycota</taxon>
        <taxon>Agaricomycotina</taxon>
        <taxon>Agaricomycetes</taxon>
        <taxon>Agaricomycetidae</taxon>
        <taxon>Agaricales</taxon>
        <taxon>Agaricineae</taxon>
        <taxon>Hymenogastraceae</taxon>
        <taxon>Gymnopilus</taxon>
    </lineage>
</organism>
<name>A0A9P5NLE2_GYMJU</name>
<accession>A0A9P5NLE2</accession>
<dbReference type="EMBL" id="JADNYJ010000042">
    <property type="protein sequence ID" value="KAF8901335.1"/>
    <property type="molecule type" value="Genomic_DNA"/>
</dbReference>
<dbReference type="Proteomes" id="UP000724874">
    <property type="component" value="Unassembled WGS sequence"/>
</dbReference>
<sequence length="154" mass="16655">MDDSTKAKFNTSIIAALTSRNALSLQLYRRRPVQSSPTDVVNIANTLLAVRGAPDELEPTQAKLGALLGCLFACQVTCGLQFEEIDYQQYFCLEMDELHALRACLQLLVGGSAGCSTGQMGYEKPLILPALMSIEEKGVVKSADGKKILQVGFL</sequence>
<keyword evidence="2" id="KW-1185">Reference proteome</keyword>
<dbReference type="AlphaFoldDB" id="A0A9P5NLE2"/>
<gene>
    <name evidence="1" type="ORF">CPB84DRAFT_1747088</name>
</gene>
<reference evidence="1" key="1">
    <citation type="submission" date="2020-11" db="EMBL/GenBank/DDBJ databases">
        <authorList>
            <consortium name="DOE Joint Genome Institute"/>
            <person name="Ahrendt S."/>
            <person name="Riley R."/>
            <person name="Andreopoulos W."/>
            <person name="LaButti K."/>
            <person name="Pangilinan J."/>
            <person name="Ruiz-duenas F.J."/>
            <person name="Barrasa J.M."/>
            <person name="Sanchez-Garcia M."/>
            <person name="Camarero S."/>
            <person name="Miyauchi S."/>
            <person name="Serrano A."/>
            <person name="Linde D."/>
            <person name="Babiker R."/>
            <person name="Drula E."/>
            <person name="Ayuso-Fernandez I."/>
            <person name="Pacheco R."/>
            <person name="Padilla G."/>
            <person name="Ferreira P."/>
            <person name="Barriuso J."/>
            <person name="Kellner H."/>
            <person name="Castanera R."/>
            <person name="Alfaro M."/>
            <person name="Ramirez L."/>
            <person name="Pisabarro A.G."/>
            <person name="Kuo A."/>
            <person name="Tritt A."/>
            <person name="Lipzen A."/>
            <person name="He G."/>
            <person name="Yan M."/>
            <person name="Ng V."/>
            <person name="Cullen D."/>
            <person name="Martin F."/>
            <person name="Rosso M.-N."/>
            <person name="Henrissat B."/>
            <person name="Hibbett D."/>
            <person name="Martinez A.T."/>
            <person name="Grigoriev I.V."/>
        </authorList>
    </citation>
    <scope>NUCLEOTIDE SEQUENCE</scope>
    <source>
        <strain evidence="1">AH 44721</strain>
    </source>
</reference>
<evidence type="ECO:0000313" key="1">
    <source>
        <dbReference type="EMBL" id="KAF8901335.1"/>
    </source>
</evidence>